<keyword evidence="4 5" id="KW-0472">Membrane</keyword>
<accession>A0AAY4ECN0</accession>
<evidence type="ECO:0000256" key="4">
    <source>
        <dbReference type="ARBA" id="ARBA00023136"/>
    </source>
</evidence>
<evidence type="ECO:0000313" key="6">
    <source>
        <dbReference type="Ensembl" id="ENSDCDP00010055390.1"/>
    </source>
</evidence>
<evidence type="ECO:0000256" key="1">
    <source>
        <dbReference type="ARBA" id="ARBA00004141"/>
    </source>
</evidence>
<feature type="transmembrane region" description="Helical" evidence="5">
    <location>
        <begin position="129"/>
        <end position="150"/>
    </location>
</feature>
<gene>
    <name evidence="6" type="primary">zgc:113425</name>
</gene>
<evidence type="ECO:0000313" key="7">
    <source>
        <dbReference type="Proteomes" id="UP000694580"/>
    </source>
</evidence>
<dbReference type="Proteomes" id="UP000694580">
    <property type="component" value="Chromosome 18"/>
</dbReference>
<dbReference type="InterPro" id="IPR007237">
    <property type="entry name" value="CD20-like"/>
</dbReference>
<keyword evidence="2 5" id="KW-0812">Transmembrane</keyword>
<feature type="transmembrane region" description="Helical" evidence="5">
    <location>
        <begin position="74"/>
        <end position="97"/>
    </location>
</feature>
<feature type="transmembrane region" description="Helical" evidence="5">
    <location>
        <begin position="50"/>
        <end position="68"/>
    </location>
</feature>
<dbReference type="Ensembl" id="ENSDCDT00010065990.1">
    <property type="protein sequence ID" value="ENSDCDP00010055390.1"/>
    <property type="gene ID" value="ENSDCDG00010031792.1"/>
</dbReference>
<dbReference type="GO" id="GO:0016020">
    <property type="term" value="C:membrane"/>
    <property type="evidence" value="ECO:0007669"/>
    <property type="project" value="UniProtKB-SubCell"/>
</dbReference>
<name>A0AAY4ECN0_9TELE</name>
<reference evidence="6" key="3">
    <citation type="submission" date="2025-09" db="UniProtKB">
        <authorList>
            <consortium name="Ensembl"/>
        </authorList>
    </citation>
    <scope>IDENTIFICATION</scope>
</reference>
<dbReference type="PROSITE" id="PS51257">
    <property type="entry name" value="PROKAR_LIPOPROTEIN"/>
    <property type="match status" value="1"/>
</dbReference>
<comment type="subcellular location">
    <subcellularLocation>
        <location evidence="1">Membrane</location>
        <topology evidence="1">Multi-pass membrane protein</topology>
    </subcellularLocation>
</comment>
<evidence type="ECO:0000256" key="3">
    <source>
        <dbReference type="ARBA" id="ARBA00022989"/>
    </source>
</evidence>
<keyword evidence="3 5" id="KW-1133">Transmembrane helix</keyword>
<reference evidence="6" key="2">
    <citation type="submission" date="2025-08" db="UniProtKB">
        <authorList>
            <consortium name="Ensembl"/>
        </authorList>
    </citation>
    <scope>IDENTIFICATION</scope>
</reference>
<evidence type="ECO:0000256" key="2">
    <source>
        <dbReference type="ARBA" id="ARBA00022692"/>
    </source>
</evidence>
<dbReference type="AlphaFoldDB" id="A0AAY4ECN0"/>
<proteinExistence type="predicted"/>
<keyword evidence="7" id="KW-1185">Reference proteome</keyword>
<reference evidence="6 7" key="1">
    <citation type="submission" date="2020-06" db="EMBL/GenBank/DDBJ databases">
        <authorList>
            <consortium name="Wellcome Sanger Institute Data Sharing"/>
        </authorList>
    </citation>
    <scope>NUCLEOTIDE SEQUENCE [LARGE SCALE GENOMIC DNA]</scope>
</reference>
<dbReference type="Pfam" id="PF04103">
    <property type="entry name" value="CD20"/>
    <property type="match status" value="1"/>
</dbReference>
<protein>
    <submittedName>
        <fullName evidence="6">Uncharacterized protein</fullName>
    </submittedName>
</protein>
<sequence length="222" mass="24330">MDHYRYYIFHQRGVMPLAVLQVTCAAMCLVGGCIDALFRKETTLSITRAPLWSGLFMAVPGAFALFASQRKNPLLVNVMVASTLLSHVAGVVVVSYASLTLSYGEEDDEIFHHHIVEVKFALSRLVRGANVTMLLASLASLVVASLIMYVGCRSLPFCACYDRHTGLESLVPQSDPCTDTELVCTRQGGGDRLFNSPVTFMDKCSEQEEDVSSKPPPYSRLA</sequence>
<dbReference type="GeneTree" id="ENSGT00390000008183"/>
<evidence type="ECO:0000256" key="5">
    <source>
        <dbReference type="SAM" id="Phobius"/>
    </source>
</evidence>
<feature type="transmembrane region" description="Helical" evidence="5">
    <location>
        <begin position="14"/>
        <end position="38"/>
    </location>
</feature>
<organism evidence="6 7">
    <name type="scientific">Denticeps clupeoides</name>
    <name type="common">denticle herring</name>
    <dbReference type="NCBI Taxonomy" id="299321"/>
    <lineage>
        <taxon>Eukaryota</taxon>
        <taxon>Metazoa</taxon>
        <taxon>Chordata</taxon>
        <taxon>Craniata</taxon>
        <taxon>Vertebrata</taxon>
        <taxon>Euteleostomi</taxon>
        <taxon>Actinopterygii</taxon>
        <taxon>Neopterygii</taxon>
        <taxon>Teleostei</taxon>
        <taxon>Clupei</taxon>
        <taxon>Clupeiformes</taxon>
        <taxon>Denticipitoidei</taxon>
        <taxon>Denticipitidae</taxon>
        <taxon>Denticeps</taxon>
    </lineage>
</organism>